<dbReference type="Proteomes" id="UP000269945">
    <property type="component" value="Unassembled WGS sequence"/>
</dbReference>
<evidence type="ECO:0000313" key="1">
    <source>
        <dbReference type="EMBL" id="VCX10192.1"/>
    </source>
</evidence>
<comment type="caution">
    <text evidence="1">The sequence shown here is derived from an EMBL/GenBank/DDBJ whole genome shotgun (WGS) entry which is preliminary data.</text>
</comment>
<gene>
    <name evidence="1" type="ORF">BN2614_LOCUS1</name>
</gene>
<reference evidence="1 2" key="1">
    <citation type="submission" date="2018-10" db="EMBL/GenBank/DDBJ databases">
        <authorList>
            <person name="Ekblom R."/>
            <person name="Jareborg N."/>
        </authorList>
    </citation>
    <scope>NUCLEOTIDE SEQUENCE [LARGE SCALE GENOMIC DNA]</scope>
    <source>
        <tissue evidence="1">Muscle</tissue>
    </source>
</reference>
<dbReference type="AlphaFoldDB" id="A0A9X9LZP8"/>
<keyword evidence="2" id="KW-1185">Reference proteome</keyword>
<dbReference type="EMBL" id="CYRY02032603">
    <property type="protein sequence ID" value="VCX10192.1"/>
    <property type="molecule type" value="Genomic_DNA"/>
</dbReference>
<sequence length="66" mass="7153">MASQGWEYISLRIPHNPARSAPPASPHPPVPGIQSFFRSFSGWVQPENMLCLVPLGRAGLPATCEP</sequence>
<proteinExistence type="predicted"/>
<protein>
    <submittedName>
        <fullName evidence="1">Uncharacterized protein</fullName>
    </submittedName>
</protein>
<organism evidence="1 2">
    <name type="scientific">Gulo gulo</name>
    <name type="common">Wolverine</name>
    <name type="synonym">Gluton</name>
    <dbReference type="NCBI Taxonomy" id="48420"/>
    <lineage>
        <taxon>Eukaryota</taxon>
        <taxon>Metazoa</taxon>
        <taxon>Chordata</taxon>
        <taxon>Craniata</taxon>
        <taxon>Vertebrata</taxon>
        <taxon>Euteleostomi</taxon>
        <taxon>Mammalia</taxon>
        <taxon>Eutheria</taxon>
        <taxon>Laurasiatheria</taxon>
        <taxon>Carnivora</taxon>
        <taxon>Caniformia</taxon>
        <taxon>Musteloidea</taxon>
        <taxon>Mustelidae</taxon>
        <taxon>Guloninae</taxon>
        <taxon>Gulo</taxon>
    </lineage>
</organism>
<evidence type="ECO:0000313" key="2">
    <source>
        <dbReference type="Proteomes" id="UP000269945"/>
    </source>
</evidence>
<accession>A0A9X9LZP8</accession>
<name>A0A9X9LZP8_GULGU</name>